<sequence length="1116" mass="126494">MKEGLILYSYSQKEESKIESPSEIYLPNEVQVLREFELSDFTFHIELMAPFKLNTSASSETGAKGDGVELTLEDLLPVLRRFFRQHKYGLLTVGAFYVLLWRSADAFFVFDACGRRITDFQTDKDKGVAMLICLSCLENVTHLIQNLSSLAMTEPLTLREIKVVKVVTPGGSIMQQDYGKRTPQYQVINDDYAYLKAGLHLSLNRRDLVRNRSALAVAVSAIVVSKIDHPATWDSKMLDKIICFGVNLCQACWANCRVSGIIDVTEFPTYFSMGQFKITNEIVSHKYDGTWRCVPGFKHSELAHAIRKGFEAGDQKLLVQINYQMYAVWKKHDFIYLLDPYRHRILGKTAESEVYEEMEKSATLRMFRSFEVFMNVFNNILLDSNRTSKFFIHSLKVKNIQKRHKFREAKTTQPMEDIKLDANGEIVSINENICFEEAEDLCQKALGEISDYEDEDLRSDVVEMELRTSSSEAEIMEEEEAGGAGEAEELEGLESSSSGEEGGGHKKKSQKGKGSSKGSQGKGGKGKAGKDKGGSGKGKKGKGAKDSEGGEGGGKKRKKSKNEENDESSGEEAGGKGKRSKKAKSMDKDKISKSKEGDQQETDKDGKAKDDKLKRTKEQQDDDKELKDKELKDKDLKAKDAKYNEQKGKDLKAKDQKDTDPKDKDLKDKDLKDKDLKDKDLKDKDLKDKNLKDKDLKDKDQKDKDLKDKDQKGKDSKDRDLKDKDRREKDLEDKDKNKAKDSRLKGEDDKNLKGKQGQEGKDEKQRQEGKDLNKTQSEKGESKDQSKDTQDSNKDQDKAKDTFGKDIHSNLTKDKTGLGKGDGDRTPSSFNKDRIVSNQDNITAAEDLNKSDKDPNKATNEGERNSQRTEATDDDKSKNIDDELRKRLEAAKGSNKENEMSKDSNNTQEKDQSKDKSQDESKLKDKLEPSKQTDKEKSGPKKPKARDSSRKYDDGTEADDENEDYFKRKQRYCSGPNPNRYPGYFKYPVDMAVVGSENGSYASICKLFQAGFKVADRVLTLTPWGNFVIFRCSGQGNLEQRNYYLFDGCTCNFDRFRHFDLSVGTAGLICFKHTHNVIEYIRHLRKSRRSHCEEQKKLTADDICRQYCGRGSSLRV</sequence>
<dbReference type="AlphaFoldDB" id="A0A0L0C6J3"/>
<proteinExistence type="predicted"/>
<feature type="compositionally biased region" description="Basic and acidic residues" evidence="1">
    <location>
        <begin position="584"/>
        <end position="835"/>
    </location>
</feature>
<feature type="compositionally biased region" description="Acidic residues" evidence="1">
    <location>
        <begin position="474"/>
        <end position="492"/>
    </location>
</feature>
<dbReference type="Proteomes" id="UP000037069">
    <property type="component" value="Unassembled WGS sequence"/>
</dbReference>
<dbReference type="OrthoDB" id="8062037at2759"/>
<name>A0A0L0C6J3_LUCCU</name>
<comment type="caution">
    <text evidence="2">The sequence shown here is derived from an EMBL/GenBank/DDBJ whole genome shotgun (WGS) entry which is preliminary data.</text>
</comment>
<reference evidence="2 3" key="1">
    <citation type="journal article" date="2015" name="Nat. Commun.">
        <title>Lucilia cuprina genome unlocks parasitic fly biology to underpin future interventions.</title>
        <authorList>
            <person name="Anstead C.A."/>
            <person name="Korhonen P.K."/>
            <person name="Young N.D."/>
            <person name="Hall R.S."/>
            <person name="Jex A.R."/>
            <person name="Murali S.C."/>
            <person name="Hughes D.S."/>
            <person name="Lee S.F."/>
            <person name="Perry T."/>
            <person name="Stroehlein A.J."/>
            <person name="Ansell B.R."/>
            <person name="Breugelmans B."/>
            <person name="Hofmann A."/>
            <person name="Qu J."/>
            <person name="Dugan S."/>
            <person name="Lee S.L."/>
            <person name="Chao H."/>
            <person name="Dinh H."/>
            <person name="Han Y."/>
            <person name="Doddapaneni H.V."/>
            <person name="Worley K.C."/>
            <person name="Muzny D.M."/>
            <person name="Ioannidis P."/>
            <person name="Waterhouse R.M."/>
            <person name="Zdobnov E.M."/>
            <person name="James P.J."/>
            <person name="Bagnall N.H."/>
            <person name="Kotze A.C."/>
            <person name="Gibbs R.A."/>
            <person name="Richards S."/>
            <person name="Batterham P."/>
            <person name="Gasser R.B."/>
        </authorList>
    </citation>
    <scope>NUCLEOTIDE SEQUENCE [LARGE SCALE GENOMIC DNA]</scope>
    <source>
        <strain evidence="2 3">LS</strain>
        <tissue evidence="2">Full body</tissue>
    </source>
</reference>
<feature type="compositionally biased region" description="Basic and acidic residues" evidence="1">
    <location>
        <begin position="847"/>
        <end position="954"/>
    </location>
</feature>
<dbReference type="EMBL" id="JRES01000836">
    <property type="protein sequence ID" value="KNC27875.1"/>
    <property type="molecule type" value="Genomic_DNA"/>
</dbReference>
<dbReference type="PANTHER" id="PTHR40552:SF6">
    <property type="entry name" value="FI09606P-RELATED"/>
    <property type="match status" value="1"/>
</dbReference>
<dbReference type="PANTHER" id="PTHR40552">
    <property type="entry name" value="AT05186P-RELATED"/>
    <property type="match status" value="1"/>
</dbReference>
<gene>
    <name evidence="2" type="ORF">FF38_03446</name>
</gene>
<accession>A0A0L0C6J3</accession>
<dbReference type="Gene3D" id="3.90.70.120">
    <property type="match status" value="2"/>
</dbReference>
<evidence type="ECO:0000313" key="3">
    <source>
        <dbReference type="Proteomes" id="UP000037069"/>
    </source>
</evidence>
<evidence type="ECO:0000313" key="2">
    <source>
        <dbReference type="EMBL" id="KNC27875.1"/>
    </source>
</evidence>
<keyword evidence="3" id="KW-1185">Reference proteome</keyword>
<organism evidence="2 3">
    <name type="scientific">Lucilia cuprina</name>
    <name type="common">Green bottle fly</name>
    <name type="synonym">Australian sheep blowfly</name>
    <dbReference type="NCBI Taxonomy" id="7375"/>
    <lineage>
        <taxon>Eukaryota</taxon>
        <taxon>Metazoa</taxon>
        <taxon>Ecdysozoa</taxon>
        <taxon>Arthropoda</taxon>
        <taxon>Hexapoda</taxon>
        <taxon>Insecta</taxon>
        <taxon>Pterygota</taxon>
        <taxon>Neoptera</taxon>
        <taxon>Endopterygota</taxon>
        <taxon>Diptera</taxon>
        <taxon>Brachycera</taxon>
        <taxon>Muscomorpha</taxon>
        <taxon>Oestroidea</taxon>
        <taxon>Calliphoridae</taxon>
        <taxon>Luciliinae</taxon>
        <taxon>Lucilia</taxon>
    </lineage>
</organism>
<protein>
    <submittedName>
        <fullName evidence="2">Uncharacterized protein</fullName>
    </submittedName>
</protein>
<dbReference type="OMA" id="KYPGFNR"/>
<evidence type="ECO:0000256" key="1">
    <source>
        <dbReference type="SAM" id="MobiDB-lite"/>
    </source>
</evidence>
<feature type="region of interest" description="Disordered" evidence="1">
    <location>
        <begin position="466"/>
        <end position="973"/>
    </location>
</feature>